<evidence type="ECO:0000256" key="1">
    <source>
        <dbReference type="SAM" id="MobiDB-lite"/>
    </source>
</evidence>
<gene>
    <name evidence="3" type="ORF">NXF25_014317</name>
</gene>
<name>A0AAW1AZZ6_CROAD</name>
<dbReference type="Proteomes" id="UP001474421">
    <property type="component" value="Unassembled WGS sequence"/>
</dbReference>
<dbReference type="AlphaFoldDB" id="A0AAW1AZZ6"/>
<comment type="caution">
    <text evidence="3">The sequence shown here is derived from an EMBL/GenBank/DDBJ whole genome shotgun (WGS) entry which is preliminary data.</text>
</comment>
<dbReference type="Gene3D" id="1.10.287.810">
    <property type="entry name" value="Mitochondrial import inner membrane translocase subunit tim13 like domains"/>
    <property type="match status" value="1"/>
</dbReference>
<protein>
    <submittedName>
        <fullName evidence="3">Mitochondrial import inner membrane translocase subunit Tim8 B</fullName>
    </submittedName>
</protein>
<reference evidence="3 4" key="1">
    <citation type="journal article" date="2024" name="Proc. Natl. Acad. Sci. U.S.A.">
        <title>The genetic regulatory architecture and epigenomic basis for age-related changes in rattlesnake venom.</title>
        <authorList>
            <person name="Hogan M.P."/>
            <person name="Holding M.L."/>
            <person name="Nystrom G.S."/>
            <person name="Colston T.J."/>
            <person name="Bartlett D.A."/>
            <person name="Mason A.J."/>
            <person name="Ellsworth S.A."/>
            <person name="Rautsaw R.M."/>
            <person name="Lawrence K.C."/>
            <person name="Strickland J.L."/>
            <person name="He B."/>
            <person name="Fraser P."/>
            <person name="Margres M.J."/>
            <person name="Gilbert D.M."/>
            <person name="Gibbs H.L."/>
            <person name="Parkinson C.L."/>
            <person name="Rokyta D.R."/>
        </authorList>
    </citation>
    <scope>NUCLEOTIDE SEQUENCE [LARGE SCALE GENOMIC DNA]</scope>
    <source>
        <strain evidence="3">DRR0105</strain>
    </source>
</reference>
<evidence type="ECO:0000313" key="4">
    <source>
        <dbReference type="Proteomes" id="UP001474421"/>
    </source>
</evidence>
<sequence>MRLGAFAASRAAEERRGKTAATRGPFRPGRPSGAGSSEGRPRDPRGLPLTGRRPPAQPGPPQPQRRHLARGAAQGHRPEAEARHKRRDFLPGQAALFRIMAAELGQEAEVAELQRLVAAEEQRARLTAQVHTFMEVCWEKCVDKPGSKLDSRTETCLANCVNRFIDTTLSVTNRFAQFMQKGGH</sequence>
<proteinExistence type="predicted"/>
<accession>A0AAW1AZZ6</accession>
<dbReference type="Pfam" id="PF02953">
    <property type="entry name" value="zf-Tim10_DDP"/>
    <property type="match status" value="1"/>
</dbReference>
<evidence type="ECO:0000313" key="3">
    <source>
        <dbReference type="EMBL" id="KAK9394971.1"/>
    </source>
</evidence>
<dbReference type="InterPro" id="IPR035427">
    <property type="entry name" value="Tim10-like_dom_sf"/>
</dbReference>
<organism evidence="3 4">
    <name type="scientific">Crotalus adamanteus</name>
    <name type="common">Eastern diamondback rattlesnake</name>
    <dbReference type="NCBI Taxonomy" id="8729"/>
    <lineage>
        <taxon>Eukaryota</taxon>
        <taxon>Metazoa</taxon>
        <taxon>Chordata</taxon>
        <taxon>Craniata</taxon>
        <taxon>Vertebrata</taxon>
        <taxon>Euteleostomi</taxon>
        <taxon>Lepidosauria</taxon>
        <taxon>Squamata</taxon>
        <taxon>Bifurcata</taxon>
        <taxon>Unidentata</taxon>
        <taxon>Episquamata</taxon>
        <taxon>Toxicofera</taxon>
        <taxon>Serpentes</taxon>
        <taxon>Colubroidea</taxon>
        <taxon>Viperidae</taxon>
        <taxon>Crotalinae</taxon>
        <taxon>Crotalus</taxon>
    </lineage>
</organism>
<feature type="region of interest" description="Disordered" evidence="1">
    <location>
        <begin position="1"/>
        <end position="87"/>
    </location>
</feature>
<evidence type="ECO:0000259" key="2">
    <source>
        <dbReference type="Pfam" id="PF02953"/>
    </source>
</evidence>
<feature type="domain" description="Tim10-like" evidence="2">
    <location>
        <begin position="117"/>
        <end position="177"/>
    </location>
</feature>
<dbReference type="EMBL" id="JAOTOJ010000010">
    <property type="protein sequence ID" value="KAK9394971.1"/>
    <property type="molecule type" value="Genomic_DNA"/>
</dbReference>
<feature type="compositionally biased region" description="Low complexity" evidence="1">
    <location>
        <begin position="1"/>
        <end position="10"/>
    </location>
</feature>
<dbReference type="InterPro" id="IPR004217">
    <property type="entry name" value="Tim10-like"/>
</dbReference>
<dbReference type="SUPFAM" id="SSF144122">
    <property type="entry name" value="Tim10-like"/>
    <property type="match status" value="1"/>
</dbReference>
<keyword evidence="4" id="KW-1185">Reference proteome</keyword>